<dbReference type="EMBL" id="JBHLVZ010000084">
    <property type="protein sequence ID" value="MFC0388750.1"/>
    <property type="molecule type" value="Genomic_DNA"/>
</dbReference>
<comment type="caution">
    <text evidence="2">The sequence shown here is derived from an EMBL/GenBank/DDBJ whole genome shotgun (WGS) entry which is preliminary data.</text>
</comment>
<organism evidence="2 3">
    <name type="scientific">Muricoccus vinaceus</name>
    <dbReference type="NCBI Taxonomy" id="424704"/>
    <lineage>
        <taxon>Bacteria</taxon>
        <taxon>Pseudomonadati</taxon>
        <taxon>Pseudomonadota</taxon>
        <taxon>Alphaproteobacteria</taxon>
        <taxon>Acetobacterales</taxon>
        <taxon>Roseomonadaceae</taxon>
        <taxon>Muricoccus</taxon>
    </lineage>
</organism>
<accession>A0ABV6J1F3</accession>
<keyword evidence="1" id="KW-1133">Transmembrane helix</keyword>
<evidence type="ECO:0000313" key="3">
    <source>
        <dbReference type="Proteomes" id="UP001589789"/>
    </source>
</evidence>
<reference evidence="2 3" key="1">
    <citation type="submission" date="2024-09" db="EMBL/GenBank/DDBJ databases">
        <authorList>
            <person name="Sun Q."/>
            <person name="Mori K."/>
        </authorList>
    </citation>
    <scope>NUCLEOTIDE SEQUENCE [LARGE SCALE GENOMIC DNA]</scope>
    <source>
        <strain evidence="2 3">CCM 7468</strain>
    </source>
</reference>
<dbReference type="Proteomes" id="UP001589789">
    <property type="component" value="Unassembled WGS sequence"/>
</dbReference>
<name>A0ABV6J1F3_9PROT</name>
<evidence type="ECO:0000313" key="2">
    <source>
        <dbReference type="EMBL" id="MFC0388750.1"/>
    </source>
</evidence>
<sequence>MHLRQERESRDFSASPGERHGTAGLVLQGLLAGLAGVAAMTVAEKLEQAVTGRPNSFVPAHTLERLLGAPHRPDRERLLMNWAMHWGQGIVLGVVRALMARSGLRGPVGSFMFLNLRLLNDQTLENATGVGAPPWTWPVDEQVVDLLHKGVYAFAAGAVADRLVQAGRHPDGDERRGSPARTRLF</sequence>
<proteinExistence type="predicted"/>
<evidence type="ECO:0008006" key="4">
    <source>
        <dbReference type="Google" id="ProtNLM"/>
    </source>
</evidence>
<keyword evidence="1" id="KW-0812">Transmembrane</keyword>
<feature type="transmembrane region" description="Helical" evidence="1">
    <location>
        <begin position="21"/>
        <end position="43"/>
    </location>
</feature>
<gene>
    <name evidence="2" type="ORF">ACFFIC_24865</name>
</gene>
<keyword evidence="3" id="KW-1185">Reference proteome</keyword>
<evidence type="ECO:0000256" key="1">
    <source>
        <dbReference type="SAM" id="Phobius"/>
    </source>
</evidence>
<dbReference type="RefSeq" id="WP_377055444.1">
    <property type="nucleotide sequence ID" value="NZ_JBHLVZ010000084.1"/>
</dbReference>
<protein>
    <recommendedName>
        <fullName evidence="4">DUF1440 domain-containing protein</fullName>
    </recommendedName>
</protein>
<keyword evidence="1" id="KW-0472">Membrane</keyword>